<proteinExistence type="predicted"/>
<keyword evidence="3" id="KW-1185">Reference proteome</keyword>
<evidence type="ECO:0000313" key="3">
    <source>
        <dbReference type="Proteomes" id="UP001499967"/>
    </source>
</evidence>
<dbReference type="EMBL" id="BAAAHP010000270">
    <property type="protein sequence ID" value="GAA0904952.1"/>
    <property type="molecule type" value="Genomic_DNA"/>
</dbReference>
<organism evidence="2 3">
    <name type="scientific">Pseudonocardia zijingensis</name>
    <dbReference type="NCBI Taxonomy" id="153376"/>
    <lineage>
        <taxon>Bacteria</taxon>
        <taxon>Bacillati</taxon>
        <taxon>Actinomycetota</taxon>
        <taxon>Actinomycetes</taxon>
        <taxon>Pseudonocardiales</taxon>
        <taxon>Pseudonocardiaceae</taxon>
        <taxon>Pseudonocardia</taxon>
    </lineage>
</organism>
<feature type="domain" description="UspA" evidence="1">
    <location>
        <begin position="153"/>
        <end position="236"/>
    </location>
</feature>
<evidence type="ECO:0000259" key="1">
    <source>
        <dbReference type="Pfam" id="PF00582"/>
    </source>
</evidence>
<dbReference type="Proteomes" id="UP001499967">
    <property type="component" value="Unassembled WGS sequence"/>
</dbReference>
<comment type="caution">
    <text evidence="2">The sequence shown here is derived from an EMBL/GenBank/DDBJ whole genome shotgun (WGS) entry which is preliminary data.</text>
</comment>
<evidence type="ECO:0000313" key="2">
    <source>
        <dbReference type="EMBL" id="GAA0904952.1"/>
    </source>
</evidence>
<gene>
    <name evidence="2" type="ORF">GCM10009559_72850</name>
</gene>
<dbReference type="SUPFAM" id="SSF52402">
    <property type="entry name" value="Adenine nucleotide alpha hydrolases-like"/>
    <property type="match status" value="1"/>
</dbReference>
<reference evidence="3" key="1">
    <citation type="journal article" date="2019" name="Int. J. Syst. Evol. Microbiol.">
        <title>The Global Catalogue of Microorganisms (GCM) 10K type strain sequencing project: providing services to taxonomists for standard genome sequencing and annotation.</title>
        <authorList>
            <consortium name="The Broad Institute Genomics Platform"/>
            <consortium name="The Broad Institute Genome Sequencing Center for Infectious Disease"/>
            <person name="Wu L."/>
            <person name="Ma J."/>
        </authorList>
    </citation>
    <scope>NUCLEOTIDE SEQUENCE [LARGE SCALE GENOMIC DNA]</scope>
    <source>
        <strain evidence="3">JCM 11117</strain>
    </source>
</reference>
<protein>
    <recommendedName>
        <fullName evidence="1">UspA domain-containing protein</fullName>
    </recommendedName>
</protein>
<name>A0ABP3YTQ6_9PSEU</name>
<accession>A0ABP3YTQ6</accession>
<dbReference type="InterPro" id="IPR006016">
    <property type="entry name" value="UspA"/>
</dbReference>
<dbReference type="Gene3D" id="3.40.50.12370">
    <property type="match status" value="1"/>
</dbReference>
<sequence length="258" mass="27241">MTVQLSGALVTSRPVVVHPDPSEAGHRALRWAAAEADRRSSVLQLAPARGSAHDALRKLSADAAVVVVPATLTDVTAVVASSYCPVVVAPAEPPSPGADAGPVALAAAPWTGEDVIDAAFEEAWRPVGALHCSWSEPGISLGRLQPGPIADWDRPQERARRELELAISPWRIVHPGVDVRCIAVQDDAAELLLARSHRAPLLVLGRSTRGALLAGLSESPVTALLRTAHCPVLIVPPEGPPRTTWLPDRASRWASSLR</sequence>
<dbReference type="Pfam" id="PF00582">
    <property type="entry name" value="Usp"/>
    <property type="match status" value="1"/>
</dbReference>